<accession>A0A7W4VIP9</accession>
<evidence type="ECO:0000313" key="3">
    <source>
        <dbReference type="Proteomes" id="UP000532010"/>
    </source>
</evidence>
<dbReference type="PROSITE" id="PS50268">
    <property type="entry name" value="CADHERIN_2"/>
    <property type="match status" value="1"/>
</dbReference>
<organism evidence="2 3">
    <name type="scientific">Microvirga lupini</name>
    <dbReference type="NCBI Taxonomy" id="420324"/>
    <lineage>
        <taxon>Bacteria</taxon>
        <taxon>Pseudomonadati</taxon>
        <taxon>Pseudomonadota</taxon>
        <taxon>Alphaproteobacteria</taxon>
        <taxon>Hyphomicrobiales</taxon>
        <taxon>Methylobacteriaceae</taxon>
        <taxon>Microvirga</taxon>
    </lineage>
</organism>
<dbReference type="EMBL" id="JACHWB010000001">
    <property type="protein sequence ID" value="MBB3017847.1"/>
    <property type="molecule type" value="Genomic_DNA"/>
</dbReference>
<dbReference type="InterPro" id="IPR001343">
    <property type="entry name" value="Hemolysn_Ca-bd"/>
</dbReference>
<dbReference type="InterPro" id="IPR018511">
    <property type="entry name" value="Hemolysin-typ_Ca-bd_CS"/>
</dbReference>
<comment type="caution">
    <text evidence="2">The sequence shown here is derived from an EMBL/GenBank/DDBJ whole genome shotgun (WGS) entry which is preliminary data.</text>
</comment>
<gene>
    <name evidence="2" type="ORF">FHR70_000887</name>
</gene>
<dbReference type="InterPro" id="IPR011042">
    <property type="entry name" value="6-blade_b-propeller_TolB-like"/>
</dbReference>
<dbReference type="PRINTS" id="PR00313">
    <property type="entry name" value="CABNDNGRPT"/>
</dbReference>
<dbReference type="GO" id="GO:0005509">
    <property type="term" value="F:calcium ion binding"/>
    <property type="evidence" value="ECO:0007669"/>
    <property type="project" value="InterPro"/>
</dbReference>
<reference evidence="2 3" key="1">
    <citation type="submission" date="2020-08" db="EMBL/GenBank/DDBJ databases">
        <title>The Agave Microbiome: Exploring the role of microbial communities in plant adaptations to desert environments.</title>
        <authorList>
            <person name="Partida-Martinez L.P."/>
        </authorList>
    </citation>
    <scope>NUCLEOTIDE SEQUENCE [LARGE SCALE GENOMIC DNA]</scope>
    <source>
        <strain evidence="2 3">AT3.9</strain>
    </source>
</reference>
<dbReference type="Pfam" id="PF07995">
    <property type="entry name" value="GSDH"/>
    <property type="match status" value="1"/>
</dbReference>
<dbReference type="Gene3D" id="2.150.10.10">
    <property type="entry name" value="Serralysin-like metalloprotease, C-terminal"/>
    <property type="match status" value="4"/>
</dbReference>
<dbReference type="PANTHER" id="PTHR19328">
    <property type="entry name" value="HEDGEHOG-INTERACTING PROTEIN"/>
    <property type="match status" value="1"/>
</dbReference>
<feature type="domain" description="Cadherin" evidence="1">
    <location>
        <begin position="674"/>
        <end position="772"/>
    </location>
</feature>
<dbReference type="Gene3D" id="2.60.40.60">
    <property type="entry name" value="Cadherins"/>
    <property type="match status" value="1"/>
</dbReference>
<dbReference type="InterPro" id="IPR002126">
    <property type="entry name" value="Cadherin-like_dom"/>
</dbReference>
<dbReference type="Pfam" id="PF00353">
    <property type="entry name" value="HemolysinCabind"/>
    <property type="match status" value="6"/>
</dbReference>
<dbReference type="PANTHER" id="PTHR19328:SF75">
    <property type="entry name" value="ALDOSE SUGAR DEHYDROGENASE YLII"/>
    <property type="match status" value="1"/>
</dbReference>
<dbReference type="InterPro" id="IPR011041">
    <property type="entry name" value="Quinoprot_gluc/sorb_DH_b-prop"/>
</dbReference>
<dbReference type="InterPro" id="IPR011049">
    <property type="entry name" value="Serralysin-like_metalloprot_C"/>
</dbReference>
<dbReference type="CDD" id="cd11304">
    <property type="entry name" value="Cadherin_repeat"/>
    <property type="match status" value="1"/>
</dbReference>
<dbReference type="GO" id="GO:0007156">
    <property type="term" value="P:homophilic cell adhesion via plasma membrane adhesion molecules"/>
    <property type="evidence" value="ECO:0007669"/>
    <property type="project" value="InterPro"/>
</dbReference>
<keyword evidence="3" id="KW-1185">Reference proteome</keyword>
<dbReference type="InterPro" id="IPR012938">
    <property type="entry name" value="Glc/Sorbosone_DH"/>
</dbReference>
<name>A0A7W4VIP9_9HYPH</name>
<dbReference type="InterPro" id="IPR015919">
    <property type="entry name" value="Cadherin-like_sf"/>
</dbReference>
<dbReference type="SUPFAM" id="SSF49313">
    <property type="entry name" value="Cadherin-like"/>
    <property type="match status" value="1"/>
</dbReference>
<evidence type="ECO:0000313" key="2">
    <source>
        <dbReference type="EMBL" id="MBB3017847.1"/>
    </source>
</evidence>
<dbReference type="Proteomes" id="UP000532010">
    <property type="component" value="Unassembled WGS sequence"/>
</dbReference>
<evidence type="ECO:0000259" key="1">
    <source>
        <dbReference type="PROSITE" id="PS50268"/>
    </source>
</evidence>
<protein>
    <submittedName>
        <fullName evidence="2">Ca2+-binding RTX toxin-like protein</fullName>
    </submittedName>
</protein>
<dbReference type="PROSITE" id="PS00330">
    <property type="entry name" value="HEMOLYSIN_CALCIUM"/>
    <property type="match status" value="3"/>
</dbReference>
<proteinExistence type="predicted"/>
<dbReference type="Gene3D" id="2.120.10.30">
    <property type="entry name" value="TolB, C-terminal domain"/>
    <property type="match status" value="1"/>
</dbReference>
<dbReference type="SUPFAM" id="SSF51120">
    <property type="entry name" value="beta-Roll"/>
    <property type="match status" value="4"/>
</dbReference>
<dbReference type="AlphaFoldDB" id="A0A7W4VIP9"/>
<dbReference type="SUPFAM" id="SSF50952">
    <property type="entry name" value="Soluble quinoprotein glucose dehydrogenase"/>
    <property type="match status" value="1"/>
</dbReference>
<dbReference type="GO" id="GO:0016020">
    <property type="term" value="C:membrane"/>
    <property type="evidence" value="ECO:0007669"/>
    <property type="project" value="InterPro"/>
</dbReference>
<sequence length="961" mass="102512">MNYTTPDNDQGTGRKQAIVEYTFNPNNLSQVPTEKTIMLIDYPQQNTHHRAGWLDFGPDGMLYIATGEDTVASNAQTVVNQNGSINHLGKMLRIDVSGDDFPADANRSYRIPADNPTEFDKITGELAQPSEIWAVGLRNPWRACFGPDGKLYVADVGQNTYEEINIVEAGKNYGWRVAPVADGPQNTPGYTDPYHYYGRDIGGSVTGGYFYSGQGPLNGKYIFGDFNNGHIFAMDVSGAEAEVEDITNLFRDANGNPMQFGHLSSFGLDGQGNLYAISYADNTWGNDTGRVFRLSDNTPVEDVGDDLNGAGGNDTIYGGGGDDTIHGGDDNDHLYGDAGNDHLYGDDGVDTLEGGADNDTYYVDNGDSVVEATGNGIDEILVKLQDNVVPNFVLQAGQEVERLRAEDYASERELNITGNEFDQMLEGNDGDNRIDGKAGADTMIGSNGDDTYVVDDADDTVIEIESSGTDTVESTINYTLGADLENLVLRGNAIKGTGNILYNVITGNGVANILDGKGGQDTLIGRGGNDTYWISDGREEIVETAGEGTDTVIVRTSGYMLTGGADVEILKADEDSEVSELIGNEVGNTLIGNKGDNYLNGAGGSDTVVFKGKRSDYTIERVATGFQVKDNVANRDGTDTVVNVEFFQFADRTVNLEGLLNTPPSSLKLDANAVMENSNDGKPIGDFSVDDNSGDRHTFTLVNSAGGRFSLDSNGKLSVADGVRLDYEQETQHTIEVMATDSFGESITSSFVIYVQDAPAEQATGSAGADVMKGGSGNDSFNGLGGNDRIEADLGNDTLMGGSENDTLDAGGGNDRVLGEMGNDSLIGGLGNDLLDGSLGNDRLVGGLGKDTMTGGTGRDVFVFDDRETGSSKSKADYIIDFSGRSGDRLDLRAVDANTKKSGDQNFSFIGKKAFSKAGEVRYEKTKSATYVYLNTDNDKAAEAVIKLKGSIDLSKSWFVL</sequence>